<feature type="domain" description="Pseudouridine synthase I TruA alpha/beta" evidence="8">
    <location>
        <begin position="146"/>
        <end position="249"/>
    </location>
</feature>
<dbReference type="InterPro" id="IPR020103">
    <property type="entry name" value="PsdUridine_synth_cat_dom_sf"/>
</dbReference>
<feature type="active site" description="Nucleophile" evidence="4 5">
    <location>
        <position position="55"/>
    </location>
</feature>
<dbReference type="GO" id="GO:0003723">
    <property type="term" value="F:RNA binding"/>
    <property type="evidence" value="ECO:0007669"/>
    <property type="project" value="InterPro"/>
</dbReference>
<comment type="function">
    <text evidence="4">Formation of pseudouridine at positions 38, 39 and 40 in the anticodon stem and loop of transfer RNAs.</text>
</comment>
<proteinExistence type="inferred from homology"/>
<dbReference type="KEGG" id="lng:BSQ50_01425"/>
<dbReference type="Gene3D" id="3.30.70.580">
    <property type="entry name" value="Pseudouridine synthase I, catalytic domain, N-terminal subdomain"/>
    <property type="match status" value="1"/>
</dbReference>
<evidence type="ECO:0000256" key="4">
    <source>
        <dbReference type="HAMAP-Rule" id="MF_00171"/>
    </source>
</evidence>
<dbReference type="InterPro" id="IPR020095">
    <property type="entry name" value="PsdUridine_synth_TruA_C"/>
</dbReference>
<sequence length="253" mass="28577">MAIRYKVTLAYDGTAFAGFQVQPHQRTVQGVLERAVNHLNKSSDYVHVFGSGRTDAGVHAVGQVIHFDLVNDIPDQGIINGLNSLLPLDIEIKMAEHVTADFHAQFTAHGKRYVYRVSQTKAVNPFKRFYTGHYKYPLEVNLIKTALKDVVGTHDFSSFVASGSQTKSHIRTIYTATVKELPQEKELVFEFYGNGFLYNQVRIMVAALLEIGSKRRPVHDFLRLYQVKDRNECRGTAPASGLYLKEVVYQPDK</sequence>
<dbReference type="PANTHER" id="PTHR11142:SF0">
    <property type="entry name" value="TRNA PSEUDOURIDINE SYNTHASE-LIKE 1"/>
    <property type="match status" value="1"/>
</dbReference>
<dbReference type="AlphaFoldDB" id="A0A3S6QTP6"/>
<organism evidence="9 10">
    <name type="scientific">Liquorilactobacillus nagelii</name>
    <dbReference type="NCBI Taxonomy" id="82688"/>
    <lineage>
        <taxon>Bacteria</taxon>
        <taxon>Bacillati</taxon>
        <taxon>Bacillota</taxon>
        <taxon>Bacilli</taxon>
        <taxon>Lactobacillales</taxon>
        <taxon>Lactobacillaceae</taxon>
        <taxon>Liquorilactobacillus</taxon>
    </lineage>
</organism>
<comment type="subunit">
    <text evidence="4">Homodimer.</text>
</comment>
<dbReference type="RefSeq" id="WP_148126220.1">
    <property type="nucleotide sequence ID" value="NZ_CP018180.1"/>
</dbReference>
<dbReference type="Proteomes" id="UP000324497">
    <property type="component" value="Chromosome"/>
</dbReference>
<comment type="catalytic activity">
    <reaction evidence="4 7">
        <text>uridine(38/39/40) in tRNA = pseudouridine(38/39/40) in tRNA</text>
        <dbReference type="Rhea" id="RHEA:22376"/>
        <dbReference type="Rhea" id="RHEA-COMP:10085"/>
        <dbReference type="Rhea" id="RHEA-COMP:10087"/>
        <dbReference type="ChEBI" id="CHEBI:65314"/>
        <dbReference type="ChEBI" id="CHEBI:65315"/>
        <dbReference type="EC" id="5.4.99.12"/>
    </reaction>
</comment>
<evidence type="ECO:0000259" key="8">
    <source>
        <dbReference type="Pfam" id="PF01416"/>
    </source>
</evidence>
<dbReference type="PANTHER" id="PTHR11142">
    <property type="entry name" value="PSEUDOURIDYLATE SYNTHASE"/>
    <property type="match status" value="1"/>
</dbReference>
<dbReference type="EMBL" id="CP018180">
    <property type="protein sequence ID" value="AUJ31340.1"/>
    <property type="molecule type" value="Genomic_DNA"/>
</dbReference>
<dbReference type="FunFam" id="3.30.70.580:FF:000001">
    <property type="entry name" value="tRNA pseudouridine synthase A"/>
    <property type="match status" value="1"/>
</dbReference>
<protein>
    <recommendedName>
        <fullName evidence="4">tRNA pseudouridine synthase A</fullName>
        <ecNumber evidence="4">5.4.99.12</ecNumber>
    </recommendedName>
    <alternativeName>
        <fullName evidence="4">tRNA pseudouridine(38-40) synthase</fullName>
    </alternativeName>
    <alternativeName>
        <fullName evidence="4">tRNA pseudouridylate synthase I</fullName>
    </alternativeName>
    <alternativeName>
        <fullName evidence="4">tRNA-uridine isomerase I</fullName>
    </alternativeName>
</protein>
<dbReference type="NCBIfam" id="TIGR00071">
    <property type="entry name" value="hisT_truA"/>
    <property type="match status" value="1"/>
</dbReference>
<accession>A0A3S6QTP6</accession>
<keyword evidence="2 4" id="KW-0819">tRNA processing</keyword>
<dbReference type="InterPro" id="IPR001406">
    <property type="entry name" value="PsdUridine_synth_TruA"/>
</dbReference>
<feature type="binding site" evidence="4 6">
    <location>
        <position position="113"/>
    </location>
    <ligand>
        <name>substrate</name>
    </ligand>
</feature>
<evidence type="ECO:0000256" key="1">
    <source>
        <dbReference type="ARBA" id="ARBA00009375"/>
    </source>
</evidence>
<evidence type="ECO:0000256" key="3">
    <source>
        <dbReference type="ARBA" id="ARBA00023235"/>
    </source>
</evidence>
<feature type="domain" description="Pseudouridine synthase I TruA alpha/beta" evidence="8">
    <location>
        <begin position="10"/>
        <end position="106"/>
    </location>
</feature>
<evidence type="ECO:0000256" key="6">
    <source>
        <dbReference type="PIRSR" id="PIRSR001430-2"/>
    </source>
</evidence>
<keyword evidence="3 4" id="KW-0413">Isomerase</keyword>
<dbReference type="InterPro" id="IPR020097">
    <property type="entry name" value="PsdUridine_synth_TruA_a/b_dom"/>
</dbReference>
<dbReference type="Gene3D" id="3.30.70.660">
    <property type="entry name" value="Pseudouridine synthase I, catalytic domain, C-terminal subdomain"/>
    <property type="match status" value="1"/>
</dbReference>
<keyword evidence="10" id="KW-1185">Reference proteome</keyword>
<dbReference type="PIRSF" id="PIRSF001430">
    <property type="entry name" value="tRNA_psdUrid_synth"/>
    <property type="match status" value="1"/>
</dbReference>
<evidence type="ECO:0000313" key="10">
    <source>
        <dbReference type="Proteomes" id="UP000324497"/>
    </source>
</evidence>
<evidence type="ECO:0000256" key="2">
    <source>
        <dbReference type="ARBA" id="ARBA00022694"/>
    </source>
</evidence>
<evidence type="ECO:0000256" key="5">
    <source>
        <dbReference type="PIRSR" id="PIRSR001430-1"/>
    </source>
</evidence>
<comment type="caution">
    <text evidence="4">Lacks conserved residue(s) required for the propagation of feature annotation.</text>
</comment>
<evidence type="ECO:0000313" key="9">
    <source>
        <dbReference type="EMBL" id="AUJ31340.1"/>
    </source>
</evidence>
<dbReference type="EC" id="5.4.99.12" evidence="4"/>
<dbReference type="GO" id="GO:0031119">
    <property type="term" value="P:tRNA pseudouridine synthesis"/>
    <property type="evidence" value="ECO:0007669"/>
    <property type="project" value="UniProtKB-UniRule"/>
</dbReference>
<dbReference type="Pfam" id="PF01416">
    <property type="entry name" value="PseudoU_synth_1"/>
    <property type="match status" value="2"/>
</dbReference>
<dbReference type="SUPFAM" id="SSF55120">
    <property type="entry name" value="Pseudouridine synthase"/>
    <property type="match status" value="1"/>
</dbReference>
<dbReference type="InterPro" id="IPR020094">
    <property type="entry name" value="TruA/RsuA/RluB/E/F_N"/>
</dbReference>
<dbReference type="GO" id="GO:0160147">
    <property type="term" value="F:tRNA pseudouridine(38-40) synthase activity"/>
    <property type="evidence" value="ECO:0007669"/>
    <property type="project" value="UniProtKB-EC"/>
</dbReference>
<reference evidence="9 10" key="1">
    <citation type="submission" date="2016-11" db="EMBL/GenBank/DDBJ databases">
        <title>Interaction between Lactobacillus species and yeast in water kefir.</title>
        <authorList>
            <person name="Behr J."/>
            <person name="Xu D."/>
            <person name="Vogel R.F."/>
        </authorList>
    </citation>
    <scope>NUCLEOTIDE SEQUENCE [LARGE SCALE GENOMIC DNA]</scope>
    <source>
        <strain evidence="9 10">TMW 1.1827</strain>
    </source>
</reference>
<name>A0A3S6QTP6_9LACO</name>
<evidence type="ECO:0000256" key="7">
    <source>
        <dbReference type="RuleBase" id="RU003792"/>
    </source>
</evidence>
<gene>
    <name evidence="4" type="primary">truA</name>
    <name evidence="9" type="ORF">BSQ50_01425</name>
</gene>
<dbReference type="CDD" id="cd02570">
    <property type="entry name" value="PseudoU_synth_EcTruA"/>
    <property type="match status" value="1"/>
</dbReference>
<dbReference type="HAMAP" id="MF_00171">
    <property type="entry name" value="TruA"/>
    <property type="match status" value="1"/>
</dbReference>
<comment type="similarity">
    <text evidence="1 4 7">Belongs to the tRNA pseudouridine synthase TruA family.</text>
</comment>